<reference evidence="1 2" key="1">
    <citation type="submission" date="2015-09" db="EMBL/GenBank/DDBJ databases">
        <title>Draft genome of the parasitic nematode Teladorsagia circumcincta isolate WARC Sus (inbred).</title>
        <authorList>
            <person name="Mitreva M."/>
        </authorList>
    </citation>
    <scope>NUCLEOTIDE SEQUENCE [LARGE SCALE GENOMIC DNA]</scope>
    <source>
        <strain evidence="1 2">S</strain>
    </source>
</reference>
<evidence type="ECO:0000313" key="2">
    <source>
        <dbReference type="Proteomes" id="UP000230423"/>
    </source>
</evidence>
<name>A0A2G9TDJ9_TELCI</name>
<dbReference type="OrthoDB" id="5858785at2759"/>
<accession>A0A2G9TDJ9</accession>
<proteinExistence type="predicted"/>
<keyword evidence="2" id="KW-1185">Reference proteome</keyword>
<protein>
    <submittedName>
        <fullName evidence="1">Uncharacterized protein</fullName>
    </submittedName>
</protein>
<gene>
    <name evidence="1" type="ORF">TELCIR_22990</name>
</gene>
<evidence type="ECO:0000313" key="1">
    <source>
        <dbReference type="EMBL" id="PIO55622.1"/>
    </source>
</evidence>
<dbReference type="AlphaFoldDB" id="A0A2G9TDJ9"/>
<dbReference type="EMBL" id="KZ385006">
    <property type="protein sequence ID" value="PIO55622.1"/>
    <property type="molecule type" value="Genomic_DNA"/>
</dbReference>
<dbReference type="Proteomes" id="UP000230423">
    <property type="component" value="Unassembled WGS sequence"/>
</dbReference>
<feature type="non-terminal residue" evidence="1">
    <location>
        <position position="1"/>
    </location>
</feature>
<sequence length="266" mass="29817">LHRKTKKAANNIALTRNGPRIREKERTKRPSWFDDDVSEFAAASIVFPKSCYVPDMTVSVLLCSNFESAAQQGILYAIAHAGQFMPENEAFVFYEVPEYVVVIEEEDDIIPVEFDSCHVMNGSYFLCMERAHGECDINTMESCDIFAQSTASNFTFIRSFGDGRIVATNQPEVNITGSIVKAPSPIFTYRTSYEMEESEDDESKLVPYSKTVSVENEVSTANLLPYEGVSGKIHLQSSGLIPQYVTRGQRCCSRHTSRYPLISPQS</sequence>
<organism evidence="1 2">
    <name type="scientific">Teladorsagia circumcincta</name>
    <name type="common">Brown stomach worm</name>
    <name type="synonym">Ostertagia circumcincta</name>
    <dbReference type="NCBI Taxonomy" id="45464"/>
    <lineage>
        <taxon>Eukaryota</taxon>
        <taxon>Metazoa</taxon>
        <taxon>Ecdysozoa</taxon>
        <taxon>Nematoda</taxon>
        <taxon>Chromadorea</taxon>
        <taxon>Rhabditida</taxon>
        <taxon>Rhabditina</taxon>
        <taxon>Rhabditomorpha</taxon>
        <taxon>Strongyloidea</taxon>
        <taxon>Trichostrongylidae</taxon>
        <taxon>Teladorsagia</taxon>
    </lineage>
</organism>